<dbReference type="CDD" id="cd00022">
    <property type="entry name" value="BIR"/>
    <property type="match status" value="2"/>
</dbReference>
<dbReference type="SUPFAM" id="SSF57924">
    <property type="entry name" value="Inhibitor of apoptosis (IAP) repeat"/>
    <property type="match status" value="2"/>
</dbReference>
<dbReference type="PROSITE" id="PS01282">
    <property type="entry name" value="BIR_REPEAT_1"/>
    <property type="match status" value="1"/>
</dbReference>
<proteinExistence type="predicted"/>
<dbReference type="GO" id="GO:0008270">
    <property type="term" value="F:zinc ion binding"/>
    <property type="evidence" value="ECO:0007669"/>
    <property type="project" value="UniProtKB-KW"/>
</dbReference>
<dbReference type="Gene3D" id="3.30.40.10">
    <property type="entry name" value="Zinc/RING finger domain, C3HC4 (zinc finger)"/>
    <property type="match status" value="1"/>
</dbReference>
<dbReference type="PANTHER" id="PTHR10044">
    <property type="entry name" value="INHIBITOR OF APOPTOSIS"/>
    <property type="match status" value="1"/>
</dbReference>
<gene>
    <name evidence="3" type="primary">iap-1</name>
</gene>
<dbReference type="InterPro" id="IPR001841">
    <property type="entry name" value="Znf_RING"/>
</dbReference>
<dbReference type="CDD" id="cd16649">
    <property type="entry name" value="mRING-HC-C3HC5_CGRF1-like"/>
    <property type="match status" value="1"/>
</dbReference>
<dbReference type="PANTHER" id="PTHR10044:SF139">
    <property type="entry name" value="DEATH-ASSOCIATED INHIBITOR OF APOPTOSIS 2"/>
    <property type="match status" value="1"/>
</dbReference>
<protein>
    <submittedName>
        <fullName evidence="3">Inhibitor of apoptosis protein</fullName>
    </submittedName>
</protein>
<dbReference type="PROSITE" id="PS50143">
    <property type="entry name" value="BIR_REPEAT_2"/>
    <property type="match status" value="2"/>
</dbReference>
<dbReference type="PROSITE" id="PS50089">
    <property type="entry name" value="ZF_RING_2"/>
    <property type="match status" value="1"/>
</dbReference>
<evidence type="ECO:0000313" key="3">
    <source>
        <dbReference type="EMBL" id="AFS51999.1"/>
    </source>
</evidence>
<keyword evidence="1" id="KW-0863">Zinc-finger</keyword>
<evidence type="ECO:0000256" key="1">
    <source>
        <dbReference type="PROSITE-ProRule" id="PRU00175"/>
    </source>
</evidence>
<evidence type="ECO:0000259" key="2">
    <source>
        <dbReference type="PROSITE" id="PS50089"/>
    </source>
</evidence>
<keyword evidence="1" id="KW-0479">Metal-binding</keyword>
<reference evidence="3" key="1">
    <citation type="submission" date="2012-06" db="EMBL/GenBank/DDBJ databases">
        <title>Genomic sequencing and analysis of the Dendrolimus kikuchii nucleopolyhedrovirus.</title>
        <authorList>
            <person name="Yang M.M."/>
        </authorList>
    </citation>
    <scope>NUCLEOTIDE SEQUENCE</scope>
    <source>
        <strain evidence="3">YN</strain>
    </source>
</reference>
<accession>V9LSU2</accession>
<keyword evidence="1" id="KW-0862">Zinc</keyword>
<sequence>MSDDDAGVAEAATRVTLAPVYLINVCETMQHDIEHMFDMLVDRHNSFKNYPISDTTLINDLIINGFKFNQVDDHVVCQYCDVEIGNWSVHDCVESVHVALSPHCLYARKIAQHNETSAPLDDEAAATAAFQTETILVKRGKVKCMYNCMSNVQARVNTFADHWPAVLRGLVSSIADAGLFYSGRGDETVCFFCDCRVHEWRIDDDAWRRHALANPQCYFVTAIKGDDFCSSSSSSSNSFNAKTTVITDDDDDDDTNTAVNENVNAVVVHSGEPVDSESSYFSGVCTVCWERQRDAVLLPCRHFCTCIQCYFGLKNKCPTCRREVVDFIKVYVT</sequence>
<organism evidence="3">
    <name type="scientific">Dendrolimus kikuchii nucleopolyhedrovirus</name>
    <dbReference type="NCBI Taxonomy" id="1219875"/>
    <lineage>
        <taxon>Viruses</taxon>
        <taxon>Viruses incertae sedis</taxon>
        <taxon>Naldaviricetes</taxon>
        <taxon>Lefavirales</taxon>
        <taxon>Baculoviridae</taxon>
        <taxon>Alphabaculovirus</taxon>
    </lineage>
</organism>
<dbReference type="InterPro" id="IPR013083">
    <property type="entry name" value="Znf_RING/FYVE/PHD"/>
</dbReference>
<dbReference type="SMART" id="SM00238">
    <property type="entry name" value="BIR"/>
    <property type="match status" value="2"/>
</dbReference>
<name>V9LSU2_9ABAC</name>
<dbReference type="Pfam" id="PF00653">
    <property type="entry name" value="BIR"/>
    <property type="match status" value="2"/>
</dbReference>
<dbReference type="SMART" id="SM00184">
    <property type="entry name" value="RING"/>
    <property type="match status" value="1"/>
</dbReference>
<dbReference type="Pfam" id="PF13920">
    <property type="entry name" value="zf-C3HC4_3"/>
    <property type="match status" value="1"/>
</dbReference>
<dbReference type="EMBL" id="JX193905">
    <property type="protein sequence ID" value="AFS51999.1"/>
    <property type="molecule type" value="Genomic_DNA"/>
</dbReference>
<dbReference type="Gene3D" id="1.10.1170.10">
    <property type="entry name" value="Inhibitor Of Apoptosis Protein (2mihbC-IAP-1), Chain A"/>
    <property type="match status" value="2"/>
</dbReference>
<dbReference type="InterPro" id="IPR001370">
    <property type="entry name" value="BIR_rpt"/>
</dbReference>
<feature type="domain" description="RING-type" evidence="2">
    <location>
        <begin position="285"/>
        <end position="321"/>
    </location>
</feature>
<dbReference type="InterPro" id="IPR050784">
    <property type="entry name" value="IAP"/>
</dbReference>